<name>A0A561V851_9PSEU</name>
<dbReference type="PANTHER" id="PTHR30154:SF34">
    <property type="entry name" value="TRANSCRIPTIONAL REGULATOR AZLB"/>
    <property type="match status" value="1"/>
</dbReference>
<feature type="domain" description="HTH asnC-type" evidence="1">
    <location>
        <begin position="12"/>
        <end position="49"/>
    </location>
</feature>
<proteinExistence type="predicted"/>
<dbReference type="GO" id="GO:0043200">
    <property type="term" value="P:response to amino acid"/>
    <property type="evidence" value="ECO:0007669"/>
    <property type="project" value="TreeGrafter"/>
</dbReference>
<dbReference type="InterPro" id="IPR011008">
    <property type="entry name" value="Dimeric_a/b-barrel"/>
</dbReference>
<evidence type="ECO:0000259" key="1">
    <source>
        <dbReference type="Pfam" id="PF13404"/>
    </source>
</evidence>
<comment type="caution">
    <text evidence="2">The sequence shown here is derived from an EMBL/GenBank/DDBJ whole genome shotgun (WGS) entry which is preliminary data.</text>
</comment>
<protein>
    <submittedName>
        <fullName evidence="2">AsnC family transcriptional regulator</fullName>
    </submittedName>
</protein>
<organism evidence="2 3">
    <name type="scientific">Saccharopolyspora dendranthemae</name>
    <dbReference type="NCBI Taxonomy" id="1181886"/>
    <lineage>
        <taxon>Bacteria</taxon>
        <taxon>Bacillati</taxon>
        <taxon>Actinomycetota</taxon>
        <taxon>Actinomycetes</taxon>
        <taxon>Pseudonocardiales</taxon>
        <taxon>Pseudonocardiaceae</taxon>
        <taxon>Saccharopolyspora</taxon>
    </lineage>
</organism>
<dbReference type="GO" id="GO:0043565">
    <property type="term" value="F:sequence-specific DNA binding"/>
    <property type="evidence" value="ECO:0007669"/>
    <property type="project" value="InterPro"/>
</dbReference>
<dbReference type="Proteomes" id="UP000316184">
    <property type="component" value="Unassembled WGS sequence"/>
</dbReference>
<dbReference type="EMBL" id="VIWX01000001">
    <property type="protein sequence ID" value="TWG07792.1"/>
    <property type="molecule type" value="Genomic_DNA"/>
</dbReference>
<dbReference type="RefSeq" id="WP_186459220.1">
    <property type="nucleotide sequence ID" value="NZ_VIWX01000001.1"/>
</dbReference>
<dbReference type="SUPFAM" id="SSF54909">
    <property type="entry name" value="Dimeric alpha+beta barrel"/>
    <property type="match status" value="1"/>
</dbReference>
<dbReference type="InterPro" id="IPR000485">
    <property type="entry name" value="AsnC-type_HTH_dom"/>
</dbReference>
<dbReference type="InterPro" id="IPR036390">
    <property type="entry name" value="WH_DNA-bd_sf"/>
</dbReference>
<evidence type="ECO:0000313" key="3">
    <source>
        <dbReference type="Proteomes" id="UP000316184"/>
    </source>
</evidence>
<dbReference type="AlphaFoldDB" id="A0A561V851"/>
<dbReference type="Pfam" id="PF13404">
    <property type="entry name" value="HTH_AsnC-type"/>
    <property type="match status" value="1"/>
</dbReference>
<dbReference type="InterPro" id="IPR036388">
    <property type="entry name" value="WH-like_DNA-bd_sf"/>
</dbReference>
<dbReference type="GO" id="GO:0005829">
    <property type="term" value="C:cytosol"/>
    <property type="evidence" value="ECO:0007669"/>
    <property type="project" value="TreeGrafter"/>
</dbReference>
<evidence type="ECO:0000313" key="2">
    <source>
        <dbReference type="EMBL" id="TWG07792.1"/>
    </source>
</evidence>
<keyword evidence="3" id="KW-1185">Reference proteome</keyword>
<accession>A0A561V851</accession>
<gene>
    <name evidence="2" type="ORF">FHU35_11411</name>
</gene>
<dbReference type="Gene3D" id="3.30.70.920">
    <property type="match status" value="1"/>
</dbReference>
<dbReference type="SUPFAM" id="SSF46785">
    <property type="entry name" value="Winged helix' DNA-binding domain"/>
    <property type="match status" value="1"/>
</dbReference>
<reference evidence="2 3" key="1">
    <citation type="submission" date="2019-06" db="EMBL/GenBank/DDBJ databases">
        <title>Sequencing the genomes of 1000 actinobacteria strains.</title>
        <authorList>
            <person name="Klenk H.-P."/>
        </authorList>
    </citation>
    <scope>NUCLEOTIDE SEQUENCE [LARGE SCALE GENOMIC DNA]</scope>
    <source>
        <strain evidence="2 3">DSM 46699</strain>
    </source>
</reference>
<dbReference type="Gene3D" id="1.10.10.10">
    <property type="entry name" value="Winged helix-like DNA-binding domain superfamily/Winged helix DNA-binding domain"/>
    <property type="match status" value="2"/>
</dbReference>
<dbReference type="PANTHER" id="PTHR30154">
    <property type="entry name" value="LEUCINE-RESPONSIVE REGULATORY PROTEIN"/>
    <property type="match status" value="1"/>
</dbReference>
<sequence length="340" mass="37627">MNSNPPELSEEDLALIHALQIAPRVSWAEAARVLGSTPASLAARWHRLRTAGLAWLTVHSGLLSHDVVAFVDLRVDPARRAEAIERIARDHRAASVEETADGRDLALTVIVPDHDSLATFALDELPTVPGVRAVNTHVATRVHRQGADWRLDSLDPDQQAALREAARHAKSPSGGRIPDSCWPVVERLAQDGRQNAAEIARSLGRDPATVRRQVARLLATDALAFRCEVAGVRTRWPIVCKWFAQVPMTELDHAVRSLSTLPELRLLVSTAGQSNLTFLVWARSTGDLIRIERLVNEKLPSLRLLESVLTLRTRKRMGWLLDEHGRATGEMILPHSLLPR</sequence>